<dbReference type="Proteomes" id="UP000249464">
    <property type="component" value="Unassembled WGS sequence"/>
</dbReference>
<dbReference type="EMBL" id="FQNC01000041">
    <property type="protein sequence ID" value="SGY29398.1"/>
    <property type="molecule type" value="Genomic_DNA"/>
</dbReference>
<gene>
    <name evidence="2" type="primary">BQ5605_C002g01048</name>
    <name evidence="2" type="ORF">BQ5605_C002G01048</name>
</gene>
<protein>
    <submittedName>
        <fullName evidence="2">BQ5605_C002g01048 protein</fullName>
    </submittedName>
</protein>
<dbReference type="AlphaFoldDB" id="A0A2X0P0X4"/>
<feature type="compositionally biased region" description="Polar residues" evidence="1">
    <location>
        <begin position="1"/>
        <end position="11"/>
    </location>
</feature>
<evidence type="ECO:0000313" key="2">
    <source>
        <dbReference type="EMBL" id="SGY29398.1"/>
    </source>
</evidence>
<evidence type="ECO:0000313" key="3">
    <source>
        <dbReference type="Proteomes" id="UP000249464"/>
    </source>
</evidence>
<evidence type="ECO:0000256" key="1">
    <source>
        <dbReference type="SAM" id="MobiDB-lite"/>
    </source>
</evidence>
<reference evidence="2 3" key="1">
    <citation type="submission" date="2016-11" db="EMBL/GenBank/DDBJ databases">
        <authorList>
            <person name="Jaros S."/>
            <person name="Januszkiewicz K."/>
            <person name="Wedrychowicz H."/>
        </authorList>
    </citation>
    <scope>NUCLEOTIDE SEQUENCE [LARGE SCALE GENOMIC DNA]</scope>
</reference>
<sequence>MVKSPEQSTLSGRRGISLSFPDDDGDFPRSKVSGSFKGELFSRGPLNGKVWNDMTPKPKLHIHRIRPRALCHR</sequence>
<keyword evidence="3" id="KW-1185">Reference proteome</keyword>
<proteinExistence type="predicted"/>
<accession>A0A2X0P0X4</accession>
<organism evidence="2 3">
    <name type="scientific">Microbotryum silenes-dioicae</name>
    <dbReference type="NCBI Taxonomy" id="796604"/>
    <lineage>
        <taxon>Eukaryota</taxon>
        <taxon>Fungi</taxon>
        <taxon>Dikarya</taxon>
        <taxon>Basidiomycota</taxon>
        <taxon>Pucciniomycotina</taxon>
        <taxon>Microbotryomycetes</taxon>
        <taxon>Microbotryales</taxon>
        <taxon>Microbotryaceae</taxon>
        <taxon>Microbotryum</taxon>
    </lineage>
</organism>
<feature type="region of interest" description="Disordered" evidence="1">
    <location>
        <begin position="1"/>
        <end position="34"/>
    </location>
</feature>
<name>A0A2X0P0X4_9BASI</name>